<comment type="caution">
    <text evidence="2">The sequence shown here is derived from an EMBL/GenBank/DDBJ whole genome shotgun (WGS) entry which is preliminary data.</text>
</comment>
<feature type="region of interest" description="Disordered" evidence="1">
    <location>
        <begin position="38"/>
        <end position="77"/>
    </location>
</feature>
<name>A0A9W6U5Y6_9STRA</name>
<accession>A0A9W6U5Y6</accession>
<evidence type="ECO:0000313" key="3">
    <source>
        <dbReference type="Proteomes" id="UP001165083"/>
    </source>
</evidence>
<dbReference type="AlphaFoldDB" id="A0A9W6U5Y6"/>
<proteinExistence type="predicted"/>
<evidence type="ECO:0000256" key="1">
    <source>
        <dbReference type="SAM" id="MobiDB-lite"/>
    </source>
</evidence>
<protein>
    <submittedName>
        <fullName evidence="2">Unnamed protein product</fullName>
    </submittedName>
</protein>
<evidence type="ECO:0000313" key="2">
    <source>
        <dbReference type="EMBL" id="GMF26652.1"/>
    </source>
</evidence>
<keyword evidence="3" id="KW-1185">Reference proteome</keyword>
<dbReference type="Proteomes" id="UP001165083">
    <property type="component" value="Unassembled WGS sequence"/>
</dbReference>
<sequence length="121" mass="13234">MASIYFYYNELLQQSANQAVSSGKNDYFARRSDAVAANLQQQEAGTKKTSDKKNQRSSSDLAKVKTENQDDDGATMAPFRLQVDTEATLAALQPRMNRLAYLQTAGATNLDALARSPGPKL</sequence>
<organism evidence="2 3">
    <name type="scientific">Phytophthora lilii</name>
    <dbReference type="NCBI Taxonomy" id="2077276"/>
    <lineage>
        <taxon>Eukaryota</taxon>
        <taxon>Sar</taxon>
        <taxon>Stramenopiles</taxon>
        <taxon>Oomycota</taxon>
        <taxon>Peronosporomycetes</taxon>
        <taxon>Peronosporales</taxon>
        <taxon>Peronosporaceae</taxon>
        <taxon>Phytophthora</taxon>
    </lineage>
</organism>
<dbReference type="OrthoDB" id="99691at2759"/>
<gene>
    <name evidence="2" type="ORF">Plil01_001109200</name>
</gene>
<reference evidence="2" key="1">
    <citation type="submission" date="2023-04" db="EMBL/GenBank/DDBJ databases">
        <title>Phytophthora lilii NBRC 32176.</title>
        <authorList>
            <person name="Ichikawa N."/>
            <person name="Sato H."/>
            <person name="Tonouchi N."/>
        </authorList>
    </citation>
    <scope>NUCLEOTIDE SEQUENCE</scope>
    <source>
        <strain evidence="2">NBRC 32176</strain>
    </source>
</reference>
<dbReference type="EMBL" id="BSXW01000619">
    <property type="protein sequence ID" value="GMF26652.1"/>
    <property type="molecule type" value="Genomic_DNA"/>
</dbReference>
<feature type="compositionally biased region" description="Basic and acidic residues" evidence="1">
    <location>
        <begin position="45"/>
        <end position="54"/>
    </location>
</feature>